<dbReference type="InterPro" id="IPR011761">
    <property type="entry name" value="ATP-grasp"/>
</dbReference>
<keyword evidence="1" id="KW-0067">ATP-binding</keyword>
<dbReference type="GO" id="GO:0046872">
    <property type="term" value="F:metal ion binding"/>
    <property type="evidence" value="ECO:0007669"/>
    <property type="project" value="InterPro"/>
</dbReference>
<evidence type="ECO:0000259" key="2">
    <source>
        <dbReference type="PROSITE" id="PS50975"/>
    </source>
</evidence>
<accession>A0A1D9MK58</accession>
<dbReference type="KEGG" id="avu:BK816_04640"/>
<evidence type="ECO:0000256" key="1">
    <source>
        <dbReference type="PROSITE-ProRule" id="PRU00409"/>
    </source>
</evidence>
<name>A0A1D9MK58_9ACTO</name>
<gene>
    <name evidence="3" type="ORF">BK816_04640</name>
</gene>
<feature type="domain" description="ATP-grasp" evidence="2">
    <location>
        <begin position="133"/>
        <end position="336"/>
    </location>
</feature>
<dbReference type="Gene3D" id="3.30.470.20">
    <property type="entry name" value="ATP-grasp fold, B domain"/>
    <property type="match status" value="1"/>
</dbReference>
<protein>
    <recommendedName>
        <fullName evidence="2">ATP-grasp domain-containing protein</fullName>
    </recommendedName>
</protein>
<dbReference type="STRING" id="1912795.BK816_04640"/>
<proteinExistence type="predicted"/>
<dbReference type="SUPFAM" id="SSF56059">
    <property type="entry name" value="Glutathione synthetase ATP-binding domain-like"/>
    <property type="match status" value="1"/>
</dbReference>
<keyword evidence="4" id="KW-1185">Reference proteome</keyword>
<dbReference type="PROSITE" id="PS00867">
    <property type="entry name" value="CPSASE_2"/>
    <property type="match status" value="1"/>
</dbReference>
<dbReference type="GO" id="GO:0005524">
    <property type="term" value="F:ATP binding"/>
    <property type="evidence" value="ECO:0007669"/>
    <property type="project" value="UniProtKB-UniRule"/>
</dbReference>
<dbReference type="PROSITE" id="PS50975">
    <property type="entry name" value="ATP_GRASP"/>
    <property type="match status" value="1"/>
</dbReference>
<evidence type="ECO:0000313" key="3">
    <source>
        <dbReference type="EMBL" id="AOZ72666.1"/>
    </source>
</evidence>
<organism evidence="3 4">
    <name type="scientific">Boudabousia tangfeifanii</name>
    <dbReference type="NCBI Taxonomy" id="1912795"/>
    <lineage>
        <taxon>Bacteria</taxon>
        <taxon>Bacillati</taxon>
        <taxon>Actinomycetota</taxon>
        <taxon>Actinomycetes</taxon>
        <taxon>Actinomycetales</taxon>
        <taxon>Actinomycetaceae</taxon>
        <taxon>Boudabousia</taxon>
    </lineage>
</organism>
<dbReference type="AlphaFoldDB" id="A0A1D9MK58"/>
<evidence type="ECO:0000313" key="4">
    <source>
        <dbReference type="Proteomes" id="UP000176288"/>
    </source>
</evidence>
<keyword evidence="1" id="KW-0547">Nucleotide-binding</keyword>
<dbReference type="EMBL" id="CP017812">
    <property type="protein sequence ID" value="AOZ72666.1"/>
    <property type="molecule type" value="Genomic_DNA"/>
</dbReference>
<dbReference type="Proteomes" id="UP000176288">
    <property type="component" value="Chromosome"/>
</dbReference>
<reference evidence="3 4" key="1">
    <citation type="submission" date="2016-10" db="EMBL/GenBank/DDBJ databases">
        <title>Actinomyces aegypiusis sp. nov., isolated from the Aegypius monachus in Qinghai Tibet Plateau China.</title>
        <authorList>
            <person name="Wang Y."/>
        </authorList>
    </citation>
    <scope>NUCLEOTIDE SEQUENCE [LARGE SCALE GENOMIC DNA]</scope>
    <source>
        <strain evidence="3 4">VUL4_3</strain>
    </source>
</reference>
<sequence>MLANSKVSSPSREVSVVFLGSDTGIYALARSFHEAYGIKSHVVTRGEFGPIANSNILTVHEIGLDVQPNDYVDYVLAHLDQLKGANQTAILLTNTDHLVEALCRRKDELDQHFFLPLLPLETYEKISEKQSFFELCQATGVKTPLTMSLSFGKGDKPKLNVAETDLDFPVIAKPALSADYEKVKFAGQHKVYQLSSQAEVDQLIATLEQAGFEGEFVFQHKVVGDDTTMRSLTAYVDGSGQVTLLSSARVLLEDHAPGLIGVPLAMVTETFPDLAEGAKRLLAEVDYRGFANFDVKVDANTGEPFFLEVNPRIGRNAYYACAGGANPAVAVMRDLLGLEVAEPMGVARTVLYRLVPLPLLVRYLDPDDVALVKRLKKQKAVVHPLAYRQEKSFARWYYVIGSTAKQFLKFRKYYPKRNADAI</sequence>
<dbReference type="InterPro" id="IPR005479">
    <property type="entry name" value="CPAse_ATP-bd"/>
</dbReference>